<feature type="repeat" description="NHL" evidence="3">
    <location>
        <begin position="484"/>
        <end position="515"/>
    </location>
</feature>
<dbReference type="Proteomes" id="UP000683360">
    <property type="component" value="Unassembled WGS sequence"/>
</dbReference>
<evidence type="ECO:0000256" key="3">
    <source>
        <dbReference type="PROSITE-ProRule" id="PRU00504"/>
    </source>
</evidence>
<dbReference type="OrthoDB" id="6086200at2759"/>
<protein>
    <submittedName>
        <fullName evidence="5">TRIM2_3</fullName>
    </submittedName>
</protein>
<proteinExistence type="predicted"/>
<gene>
    <name evidence="5" type="ORF">MEDL_24913</name>
</gene>
<evidence type="ECO:0000259" key="4">
    <source>
        <dbReference type="PROSITE" id="PS50119"/>
    </source>
</evidence>
<dbReference type="Gene3D" id="3.30.160.60">
    <property type="entry name" value="Classic Zinc Finger"/>
    <property type="match status" value="1"/>
</dbReference>
<dbReference type="GO" id="GO:0008270">
    <property type="term" value="F:zinc ion binding"/>
    <property type="evidence" value="ECO:0007669"/>
    <property type="project" value="UniProtKB-KW"/>
</dbReference>
<dbReference type="CDD" id="cd19757">
    <property type="entry name" value="Bbox1"/>
    <property type="match status" value="1"/>
</dbReference>
<dbReference type="InterPro" id="IPR011042">
    <property type="entry name" value="6-blade_b-propeller_TolB-like"/>
</dbReference>
<evidence type="ECO:0000256" key="1">
    <source>
        <dbReference type="ARBA" id="ARBA00022737"/>
    </source>
</evidence>
<dbReference type="InterPro" id="IPR047153">
    <property type="entry name" value="TRIM45/56/19-like"/>
</dbReference>
<keyword evidence="2" id="KW-0479">Metal-binding</keyword>
<dbReference type="PROSITE" id="PS50119">
    <property type="entry name" value="ZF_BBOX"/>
    <property type="match status" value="1"/>
</dbReference>
<dbReference type="GO" id="GO:0061630">
    <property type="term" value="F:ubiquitin protein ligase activity"/>
    <property type="evidence" value="ECO:0007669"/>
    <property type="project" value="TreeGrafter"/>
</dbReference>
<dbReference type="SUPFAM" id="SSF101898">
    <property type="entry name" value="NHL repeat"/>
    <property type="match status" value="1"/>
</dbReference>
<evidence type="ECO:0000256" key="2">
    <source>
        <dbReference type="PROSITE-ProRule" id="PRU00024"/>
    </source>
</evidence>
<feature type="domain" description="B box-type" evidence="4">
    <location>
        <begin position="4"/>
        <end position="54"/>
    </location>
</feature>
<keyword evidence="1" id="KW-0677">Repeat</keyword>
<accession>A0A8S3RMQ6</accession>
<evidence type="ECO:0000313" key="6">
    <source>
        <dbReference type="Proteomes" id="UP000683360"/>
    </source>
</evidence>
<reference evidence="5" key="1">
    <citation type="submission" date="2021-03" db="EMBL/GenBank/DDBJ databases">
        <authorList>
            <person name="Bekaert M."/>
        </authorList>
    </citation>
    <scope>NUCLEOTIDE SEQUENCE</scope>
</reference>
<dbReference type="Gene3D" id="2.120.10.30">
    <property type="entry name" value="TolB, C-terminal domain"/>
    <property type="match status" value="1"/>
</dbReference>
<dbReference type="PROSITE" id="PS51125">
    <property type="entry name" value="NHL"/>
    <property type="match status" value="1"/>
</dbReference>
<organism evidence="5 6">
    <name type="scientific">Mytilus edulis</name>
    <name type="common">Blue mussel</name>
    <dbReference type="NCBI Taxonomy" id="6550"/>
    <lineage>
        <taxon>Eukaryota</taxon>
        <taxon>Metazoa</taxon>
        <taxon>Spiralia</taxon>
        <taxon>Lophotrochozoa</taxon>
        <taxon>Mollusca</taxon>
        <taxon>Bivalvia</taxon>
        <taxon>Autobranchia</taxon>
        <taxon>Pteriomorphia</taxon>
        <taxon>Mytilida</taxon>
        <taxon>Mytiloidea</taxon>
        <taxon>Mytilidae</taxon>
        <taxon>Mytilinae</taxon>
        <taxon>Mytilus</taxon>
    </lineage>
</organism>
<dbReference type="PANTHER" id="PTHR25462:SF296">
    <property type="entry name" value="MEIOTIC P26, ISOFORM F"/>
    <property type="match status" value="1"/>
</dbReference>
<dbReference type="PANTHER" id="PTHR25462">
    <property type="entry name" value="BONUS, ISOFORM C-RELATED"/>
    <property type="match status" value="1"/>
</dbReference>
<dbReference type="InterPro" id="IPR000315">
    <property type="entry name" value="Znf_B-box"/>
</dbReference>
<dbReference type="AlphaFoldDB" id="A0A8S3RMQ6"/>
<dbReference type="EMBL" id="CAJPWZ010001244">
    <property type="protein sequence ID" value="CAG2210753.1"/>
    <property type="molecule type" value="Genomic_DNA"/>
</dbReference>
<keyword evidence="2" id="KW-0863">Zinc-finger</keyword>
<evidence type="ECO:0000313" key="5">
    <source>
        <dbReference type="EMBL" id="CAG2210753.1"/>
    </source>
</evidence>
<keyword evidence="6" id="KW-1185">Reference proteome</keyword>
<dbReference type="InterPro" id="IPR001258">
    <property type="entry name" value="NHL_repeat"/>
</dbReference>
<sequence length="562" mass="63953">MASSKPVPCGPCKQENENTKADIWCYNCDEGLCSSCSGHHKKFKSTRDHKTIDIQPYKPPIGSMKTECDTHKQQFKWYCPSHLKPCCDECISRSHSKCIGIESLARVVEKTKIEKSKESIDKDINTILLFLNKMADEKTSNIKKGEHQYVRINESIGKIREEINKHLDHLEQKLCKEVNTVWGQEKSKLSGFIFEIDVTKKKLKEMQDDLQTVTEQTSKFQSFLGLHQIGEKVHQCQRYVDEIETNDMAMEVDIQIQQNGEIEKILSDLQSLKSFGEVKVSKTEIAIDRETIVNREAQVEKQKQSYIDKMTMHIETKTSIDDTIKNEISDMICLSDGRIIVVEEYGNVYLLTSDGKPQKQLPIPGEAMSVTQISKDTIAITYPKELTIKIFNIEEEIITKVIELRKSCYGLSISNESLAVGLHGDEICIIDLEGNTRKSIKVQNESNLKFLVYSDNRVIYSDYCGNAVNCYDGSGKQIWQYTQDLKGPIGLCTDTYGNIIVADRGSSRIIAISKDGQDSKVLVRNEDGLKYPKCICLRNDESYGFVCDEYGKYLAKFNLSYD</sequence>
<name>A0A8S3RMQ6_MYTED</name>
<keyword evidence="2" id="KW-0862">Zinc</keyword>
<comment type="caution">
    <text evidence="5">The sequence shown here is derived from an EMBL/GenBank/DDBJ whole genome shotgun (WGS) entry which is preliminary data.</text>
</comment>